<dbReference type="InterPro" id="IPR052396">
    <property type="entry name" value="Meiotic_Drive_Suppr_Kinase"/>
</dbReference>
<keyword evidence="3" id="KW-1185">Reference proteome</keyword>
<reference evidence="2" key="1">
    <citation type="submission" date="2023-03" db="EMBL/GenBank/DDBJ databases">
        <title>Massive genome expansion in bonnet fungi (Mycena s.s.) driven by repeated elements and novel gene families across ecological guilds.</title>
        <authorList>
            <consortium name="Lawrence Berkeley National Laboratory"/>
            <person name="Harder C.B."/>
            <person name="Miyauchi S."/>
            <person name="Viragh M."/>
            <person name="Kuo A."/>
            <person name="Thoen E."/>
            <person name="Andreopoulos B."/>
            <person name="Lu D."/>
            <person name="Skrede I."/>
            <person name="Drula E."/>
            <person name="Henrissat B."/>
            <person name="Morin E."/>
            <person name="Kohler A."/>
            <person name="Barry K."/>
            <person name="LaButti K."/>
            <person name="Morin E."/>
            <person name="Salamov A."/>
            <person name="Lipzen A."/>
            <person name="Mereny Z."/>
            <person name="Hegedus B."/>
            <person name="Baldrian P."/>
            <person name="Stursova M."/>
            <person name="Weitz H."/>
            <person name="Taylor A."/>
            <person name="Grigoriev I.V."/>
            <person name="Nagy L.G."/>
            <person name="Martin F."/>
            <person name="Kauserud H."/>
        </authorList>
    </citation>
    <scope>NUCLEOTIDE SEQUENCE</scope>
    <source>
        <strain evidence="2">9144</strain>
    </source>
</reference>
<name>A0AAD6YPV7_9AGAR</name>
<gene>
    <name evidence="2" type="ORF">GGX14DRAFT_641209</name>
</gene>
<dbReference type="InterPro" id="IPR011009">
    <property type="entry name" value="Kinase-like_dom_sf"/>
</dbReference>
<sequence>MPLCASCLLFAMFSPPPPYVPRTANDRPLYIGADIAHTSAAVAPTSGDYIAFERISSRSERASLFFKALCQRYRPLLPDAVELKTEIVPPPLPVDWSKEEQLPKRRRLPQLLPKNVSGDVLKQVIYKPHGKWEWTTGLPFRESEPRVLLSSGRTCSAFIKTGRIADRPVQYVSKLWLTKERWHGFFSELALYKVQLKSLQGRIVPFIINVYSCVGAVDVAMEPPHSSFWVEASADMPHVLKKRCVRAFEQLHAAGVLHGDVELRHMLIGGDARVTIIDFQESRALVPNAAVKLAAATPAELRMEMRKVKYKLDYGTARDWEDQKFMRSLRLKCRNQKGDEIEPPAEEDVWDPPVSTEEWNEGWNGARPGPVRFVMPGQKAGDVERAVEEFLSILEKLEEEEKRYDGTTTSLLRKPSPEFKTPVVPTEGRGSQASTNGFGALVPLPATCRPKGVKRKVDCDKAQDEHKRIRMDASSRMSTTLRRPSARTRDTLLVPRRRIPPPLPVVKVRDFASVPRTSALKTSELEATPPLPNKLFPLSSVKRKRETCNEVDSRGRPRLRKLLSSDVSSADPAFNGHNPITAAFITVARDMSPVSGTSPAPPAVSPGPLDEVAVLSTDTLRFPTPAIFKWIKNLWRTVS</sequence>
<proteinExistence type="predicted"/>
<comment type="caution">
    <text evidence="2">The sequence shown here is derived from an EMBL/GenBank/DDBJ whole genome shotgun (WGS) entry which is preliminary data.</text>
</comment>
<dbReference type="Proteomes" id="UP001219525">
    <property type="component" value="Unassembled WGS sequence"/>
</dbReference>
<evidence type="ECO:0008006" key="4">
    <source>
        <dbReference type="Google" id="ProtNLM"/>
    </source>
</evidence>
<dbReference type="AlphaFoldDB" id="A0AAD6YPV7"/>
<dbReference type="PANTHER" id="PTHR37171">
    <property type="entry name" value="SERINE/THREONINE-PROTEIN KINASE YRZF-RELATED"/>
    <property type="match status" value="1"/>
</dbReference>
<dbReference type="SUPFAM" id="SSF56112">
    <property type="entry name" value="Protein kinase-like (PK-like)"/>
    <property type="match status" value="1"/>
</dbReference>
<dbReference type="EMBL" id="JARJCW010000004">
    <property type="protein sequence ID" value="KAJ7225818.1"/>
    <property type="molecule type" value="Genomic_DNA"/>
</dbReference>
<evidence type="ECO:0000313" key="2">
    <source>
        <dbReference type="EMBL" id="KAJ7225818.1"/>
    </source>
</evidence>
<organism evidence="2 3">
    <name type="scientific">Mycena pura</name>
    <dbReference type="NCBI Taxonomy" id="153505"/>
    <lineage>
        <taxon>Eukaryota</taxon>
        <taxon>Fungi</taxon>
        <taxon>Dikarya</taxon>
        <taxon>Basidiomycota</taxon>
        <taxon>Agaricomycotina</taxon>
        <taxon>Agaricomycetes</taxon>
        <taxon>Agaricomycetidae</taxon>
        <taxon>Agaricales</taxon>
        <taxon>Marasmiineae</taxon>
        <taxon>Mycenaceae</taxon>
        <taxon>Mycena</taxon>
    </lineage>
</organism>
<dbReference type="Gene3D" id="1.10.510.10">
    <property type="entry name" value="Transferase(Phosphotransferase) domain 1"/>
    <property type="match status" value="1"/>
</dbReference>
<feature type="region of interest" description="Disordered" evidence="1">
    <location>
        <begin position="405"/>
        <end position="438"/>
    </location>
</feature>
<dbReference type="PANTHER" id="PTHR37171:SF1">
    <property type="entry name" value="SERINE_THREONINE-PROTEIN KINASE YRZF-RELATED"/>
    <property type="match status" value="1"/>
</dbReference>
<protein>
    <recommendedName>
        <fullName evidence="4">Protein kinase domain-containing protein</fullName>
    </recommendedName>
</protein>
<accession>A0AAD6YPV7</accession>
<evidence type="ECO:0000313" key="3">
    <source>
        <dbReference type="Proteomes" id="UP001219525"/>
    </source>
</evidence>
<evidence type="ECO:0000256" key="1">
    <source>
        <dbReference type="SAM" id="MobiDB-lite"/>
    </source>
</evidence>